<dbReference type="RefSeq" id="WP_143948871.1">
    <property type="nucleotide sequence ID" value="NZ_BAABMB010000006.1"/>
</dbReference>
<comment type="PTM">
    <text evidence="5">Carbamylation allows a single lysine to coordinate two divalent metal cations.</text>
</comment>
<comment type="cofactor">
    <cofactor evidence="1">
        <name>Zn(2+)</name>
        <dbReference type="ChEBI" id="CHEBI:29105"/>
    </cofactor>
</comment>
<evidence type="ECO:0000259" key="6">
    <source>
        <dbReference type="Pfam" id="PF01979"/>
    </source>
</evidence>
<reference evidence="7 8" key="1">
    <citation type="submission" date="2019-07" db="EMBL/GenBank/DDBJ databases">
        <title>Qingshengfaniella alkalisoli gen. nov., sp. nov., isolated from saline soil.</title>
        <authorList>
            <person name="Xu L."/>
            <person name="Huang X.-X."/>
            <person name="Sun J.-Q."/>
        </authorList>
    </citation>
    <scope>NUCLEOTIDE SEQUENCE [LARGE SCALE GENOMIC DNA]</scope>
    <source>
        <strain evidence="7 8">DSM 27279</strain>
    </source>
</reference>
<dbReference type="SUPFAM" id="SSF51556">
    <property type="entry name" value="Metallo-dependent hydrolases"/>
    <property type="match status" value="1"/>
</dbReference>
<dbReference type="GO" id="GO:0005737">
    <property type="term" value="C:cytoplasm"/>
    <property type="evidence" value="ECO:0007669"/>
    <property type="project" value="InterPro"/>
</dbReference>
<dbReference type="Gene3D" id="2.30.40.10">
    <property type="entry name" value="Urease, subunit C, domain 1"/>
    <property type="match status" value="1"/>
</dbReference>
<keyword evidence="8" id="KW-1185">Reference proteome</keyword>
<dbReference type="SUPFAM" id="SSF51338">
    <property type="entry name" value="Composite domain of metallo-dependent hydrolases"/>
    <property type="match status" value="1"/>
</dbReference>
<dbReference type="EMBL" id="VLTJ01000028">
    <property type="protein sequence ID" value="TSH93353.1"/>
    <property type="molecule type" value="Genomic_DNA"/>
</dbReference>
<evidence type="ECO:0000313" key="7">
    <source>
        <dbReference type="EMBL" id="TSH93353.1"/>
    </source>
</evidence>
<evidence type="ECO:0000256" key="5">
    <source>
        <dbReference type="PIRSR" id="PIRSR611778-50"/>
    </source>
</evidence>
<dbReference type="Proteomes" id="UP000318405">
    <property type="component" value="Unassembled WGS sequence"/>
</dbReference>
<dbReference type="InterPro" id="IPR006680">
    <property type="entry name" value="Amidohydro-rel"/>
</dbReference>
<proteinExistence type="inferred from homology"/>
<dbReference type="AlphaFoldDB" id="A0A556AKF4"/>
<keyword evidence="4 7" id="KW-0378">Hydrolase</keyword>
<dbReference type="Gene3D" id="3.20.20.140">
    <property type="entry name" value="Metal-dependent hydrolases"/>
    <property type="match status" value="1"/>
</dbReference>
<evidence type="ECO:0000313" key="8">
    <source>
        <dbReference type="Proteomes" id="UP000318405"/>
    </source>
</evidence>
<dbReference type="InterPro" id="IPR050378">
    <property type="entry name" value="Metallo-dep_Hydrolases_sf"/>
</dbReference>
<evidence type="ECO:0000256" key="2">
    <source>
        <dbReference type="ARBA" id="ARBA00008829"/>
    </source>
</evidence>
<dbReference type="GO" id="GO:0046872">
    <property type="term" value="F:metal ion binding"/>
    <property type="evidence" value="ECO:0007669"/>
    <property type="project" value="UniProtKB-KW"/>
</dbReference>
<dbReference type="InterPro" id="IPR011778">
    <property type="entry name" value="Hydantoinase/dihydroPyrase"/>
</dbReference>
<dbReference type="FunFam" id="3.20.20.140:FF:000174">
    <property type="entry name" value="Dihydropyrimidinase-related protein 2"/>
    <property type="match status" value="1"/>
</dbReference>
<organism evidence="7 8">
    <name type="scientific">Verticiella sediminum</name>
    <dbReference type="NCBI Taxonomy" id="1247510"/>
    <lineage>
        <taxon>Bacteria</taxon>
        <taxon>Pseudomonadati</taxon>
        <taxon>Pseudomonadota</taxon>
        <taxon>Betaproteobacteria</taxon>
        <taxon>Burkholderiales</taxon>
        <taxon>Alcaligenaceae</taxon>
        <taxon>Verticiella</taxon>
    </lineage>
</organism>
<dbReference type="OrthoDB" id="5687299at2"/>
<sequence>MSATSFDLVVRNARVVTAADVFTCDIGVREGVITALGTGLAPGAREVDAQGRYVTPGGVDAHCHLDQPSPPPVRMADDFDTGTASAACGGTTTVIPFAAQEKGSSLRAAVEDYHRRAEGRAHVDYAFHLIVSDPTPKVLEEELPALIEEGYTSFKIYMTYDDLKLDDGQILDVLDVARRHGAMAMIHAENSDCIEWLTRRLQAAGKTAPRFHAHARPMLVEREATHRAISLSQLVDVPILIVHVSGKDAVEQIRWARGLGLSIFAETCPQYLFLTAEDLGLESPEDGYLGARCVCSPPPRDKSNQEVIWRGLADGTFTVFSSDHAPFRYDGEHGKKPGGQEVAFQHIPNGIPGLETRLPLLWSEGVLGGRITPQKFVELTATNPAKAYGLHPRKGTIAIGADADLVVWDERDVIVRNDMLHHDVDYTPYEGIALRAWPGLTLVGGDVVWDGRTFLPRRGAGRFLRCGMPTLLPARG</sequence>
<accession>A0A556AKF4</accession>
<dbReference type="InterPro" id="IPR032466">
    <property type="entry name" value="Metal_Hydrolase"/>
</dbReference>
<evidence type="ECO:0000256" key="4">
    <source>
        <dbReference type="ARBA" id="ARBA00022801"/>
    </source>
</evidence>
<name>A0A556AKF4_9BURK</name>
<feature type="modified residue" description="N6-carboxylysine" evidence="5">
    <location>
        <position position="155"/>
    </location>
</feature>
<dbReference type="GO" id="GO:0004157">
    <property type="term" value="F:dihydropyrimidinase activity"/>
    <property type="evidence" value="ECO:0007669"/>
    <property type="project" value="UniProtKB-EC"/>
</dbReference>
<evidence type="ECO:0000256" key="1">
    <source>
        <dbReference type="ARBA" id="ARBA00001947"/>
    </source>
</evidence>
<evidence type="ECO:0000256" key="3">
    <source>
        <dbReference type="ARBA" id="ARBA00022723"/>
    </source>
</evidence>
<dbReference type="PANTHER" id="PTHR11647">
    <property type="entry name" value="HYDRANTOINASE/DIHYDROPYRIMIDINASE FAMILY MEMBER"/>
    <property type="match status" value="1"/>
</dbReference>
<comment type="similarity">
    <text evidence="2">Belongs to the metallo-dependent hydrolases superfamily. Hydantoinase/dihydropyrimidinase family.</text>
</comment>
<comment type="caution">
    <text evidence="7">The sequence shown here is derived from an EMBL/GenBank/DDBJ whole genome shotgun (WGS) entry which is preliminary data.</text>
</comment>
<dbReference type="NCBIfam" id="TIGR02033">
    <property type="entry name" value="D-hydantoinase"/>
    <property type="match status" value="1"/>
</dbReference>
<dbReference type="InterPro" id="IPR011059">
    <property type="entry name" value="Metal-dep_hydrolase_composite"/>
</dbReference>
<dbReference type="PANTHER" id="PTHR11647:SF1">
    <property type="entry name" value="COLLAPSIN RESPONSE MEDIATOR PROTEIN"/>
    <property type="match status" value="1"/>
</dbReference>
<keyword evidence="3" id="KW-0479">Metal-binding</keyword>
<dbReference type="CDD" id="cd01314">
    <property type="entry name" value="D-HYD"/>
    <property type="match status" value="1"/>
</dbReference>
<dbReference type="Pfam" id="PF01979">
    <property type="entry name" value="Amidohydro_1"/>
    <property type="match status" value="1"/>
</dbReference>
<protein>
    <submittedName>
        <fullName evidence="7">Dihydropyrimidinase</fullName>
        <ecNumber evidence="7">3.5.2.2</ecNumber>
    </submittedName>
</protein>
<feature type="domain" description="Amidohydrolase-related" evidence="6">
    <location>
        <begin position="53"/>
        <end position="448"/>
    </location>
</feature>
<dbReference type="EC" id="3.5.2.2" evidence="7"/>
<gene>
    <name evidence="7" type="primary">hydA</name>
    <name evidence="7" type="ORF">FOZ76_13880</name>
</gene>
<dbReference type="NCBIfam" id="NF009941">
    <property type="entry name" value="PRK13404.1"/>
    <property type="match status" value="1"/>
</dbReference>